<reference evidence="1 2" key="1">
    <citation type="submission" date="2017-02" db="EMBL/GenBank/DDBJ databases">
        <title>Complete genome sequences of Mycobacterium kansasii strains isolated from rhesus macaques.</title>
        <authorList>
            <person name="Panda A."/>
            <person name="Nagaraj S."/>
            <person name="Zhao X."/>
            <person name="Tettelin H."/>
            <person name="Detolla L.J."/>
        </authorList>
    </citation>
    <scope>NUCLEOTIDE SEQUENCE [LARGE SCALE GENOMIC DNA]</scope>
    <source>
        <strain evidence="1 2">11-3469</strain>
    </source>
</reference>
<proteinExistence type="predicted"/>
<evidence type="ECO:0000313" key="2">
    <source>
        <dbReference type="Proteomes" id="UP000188532"/>
    </source>
</evidence>
<evidence type="ECO:0000313" key="1">
    <source>
        <dbReference type="EMBL" id="OOK65177.1"/>
    </source>
</evidence>
<gene>
    <name evidence="1" type="ORF">BZL29_7852</name>
</gene>
<dbReference type="AlphaFoldDB" id="A0A1V3WDX3"/>
<dbReference type="Proteomes" id="UP000188532">
    <property type="component" value="Unassembled WGS sequence"/>
</dbReference>
<comment type="caution">
    <text evidence="1">The sequence shown here is derived from an EMBL/GenBank/DDBJ whole genome shotgun (WGS) entry which is preliminary data.</text>
</comment>
<name>A0A1V3WDX3_MYCKA</name>
<accession>A0A1V3WDX3</accession>
<sequence>MINQQPSNAELLKILVAQYLSGVAARSATSAVRALLRDWDATADGTAEKARNAQAWHRAVAAAELHTAELKDKAWDDDAVAHVNLLIDRAGYQPTPWERRQLEAAGA</sequence>
<organism evidence="1 2">
    <name type="scientific">Mycobacterium kansasii</name>
    <dbReference type="NCBI Taxonomy" id="1768"/>
    <lineage>
        <taxon>Bacteria</taxon>
        <taxon>Bacillati</taxon>
        <taxon>Actinomycetota</taxon>
        <taxon>Actinomycetes</taxon>
        <taxon>Mycobacteriales</taxon>
        <taxon>Mycobacteriaceae</taxon>
        <taxon>Mycobacterium</taxon>
    </lineage>
</organism>
<protein>
    <submittedName>
        <fullName evidence="1">ParB-like partition domain protein</fullName>
    </submittedName>
</protein>
<dbReference type="EMBL" id="MVBN01000011">
    <property type="protein sequence ID" value="OOK65177.1"/>
    <property type="molecule type" value="Genomic_DNA"/>
</dbReference>